<feature type="domain" description="AAA" evidence="1">
    <location>
        <begin position="23"/>
        <end position="155"/>
    </location>
</feature>
<dbReference type="EMBL" id="RYUH01000001">
    <property type="protein sequence ID" value="RYQ12638.1"/>
    <property type="molecule type" value="Genomic_DNA"/>
</dbReference>
<evidence type="ECO:0000313" key="4">
    <source>
        <dbReference type="Proteomes" id="UP000292568"/>
    </source>
</evidence>
<evidence type="ECO:0000259" key="1">
    <source>
        <dbReference type="Pfam" id="PF13173"/>
    </source>
</evidence>
<feature type="domain" description="DUF4143" evidence="2">
    <location>
        <begin position="227"/>
        <end position="406"/>
    </location>
</feature>
<dbReference type="InterPro" id="IPR027417">
    <property type="entry name" value="P-loop_NTPase"/>
</dbReference>
<dbReference type="SUPFAM" id="SSF52540">
    <property type="entry name" value="P-loop containing nucleoside triphosphate hydrolases"/>
    <property type="match status" value="1"/>
</dbReference>
<dbReference type="InterPro" id="IPR025420">
    <property type="entry name" value="DUF4143"/>
</dbReference>
<dbReference type="Pfam" id="PF13173">
    <property type="entry name" value="AAA_14"/>
    <property type="match status" value="1"/>
</dbReference>
<comment type="caution">
    <text evidence="3">The sequence shown here is derived from an EMBL/GenBank/DDBJ whole genome shotgun (WGS) entry which is preliminary data.</text>
</comment>
<reference evidence="3 4" key="1">
    <citation type="submission" date="2018-12" db="EMBL/GenBank/DDBJ databases">
        <title>Unveiling genomic diversity among members of the Bifidobacterium pseudolongum species, a widely distributed gut commensal of the animal kingdom.</title>
        <authorList>
            <person name="Lugli G.A."/>
            <person name="Duranti S."/>
            <person name="Albert K."/>
            <person name="Mancabelli L."/>
            <person name="Napoli S."/>
            <person name="Viappiani A."/>
            <person name="Anzalone R."/>
            <person name="Longhi G."/>
            <person name="Milani C."/>
            <person name="Turroni F."/>
            <person name="Alessandri G."/>
            <person name="Sela D.A."/>
            <person name="Van Sinderen D."/>
            <person name="Ventura M."/>
        </authorList>
    </citation>
    <scope>NUCLEOTIDE SEQUENCE [LARGE SCALE GENOMIC DNA]</scope>
    <source>
        <strain evidence="3 4">2093B</strain>
    </source>
</reference>
<dbReference type="AlphaFoldDB" id="A0A4Q5A4R8"/>
<organism evidence="3 4">
    <name type="scientific">Bifidobacterium pseudolongum subsp. globosum</name>
    <dbReference type="NCBI Taxonomy" id="1690"/>
    <lineage>
        <taxon>Bacteria</taxon>
        <taxon>Bacillati</taxon>
        <taxon>Actinomycetota</taxon>
        <taxon>Actinomycetes</taxon>
        <taxon>Bifidobacteriales</taxon>
        <taxon>Bifidobacteriaceae</taxon>
        <taxon>Bifidobacterium</taxon>
    </lineage>
</organism>
<evidence type="ECO:0000259" key="2">
    <source>
        <dbReference type="Pfam" id="PF13635"/>
    </source>
</evidence>
<dbReference type="InterPro" id="IPR041682">
    <property type="entry name" value="AAA_14"/>
</dbReference>
<dbReference type="Pfam" id="PF13635">
    <property type="entry name" value="DUF4143"/>
    <property type="match status" value="1"/>
</dbReference>
<proteinExistence type="predicted"/>
<dbReference type="Proteomes" id="UP000292568">
    <property type="component" value="Unassembled WGS sequence"/>
</dbReference>
<gene>
    <name evidence="3" type="ORF">PG2093B_0004</name>
</gene>
<dbReference type="PANTHER" id="PTHR33295:SF7">
    <property type="entry name" value="ATPASE"/>
    <property type="match status" value="1"/>
</dbReference>
<sequence length="453" mass="51958">MFRRKAYDLLKHWKDTKHGTTSMLIEGARRVGKSALAMEFATNEYRAHLLIDFSVAPPEVIDLFRNYRHDMDAFFRYLFAYYNFTPIPRDTLIIFDEVQLCPEARAFTKQLVADGRYDYLETGSLISIQRNVQHILLPSEEESITLHPFDFEEFLWARDTRPLADLIRDSFTTMTPLPEALHRQATRLFREYMLVGGMPQAIQAYIDENSFQAADEAKRLILTLYKNDIAKFGAGEESRISAVFQAIPSQLARHEKRFRITSLGKSARNRTYEAAFFWLADAGLINLCFNTTDPNVGLDLTANRNAFKCYFFDTGLLITQAFADSMFTPEQLYKDVLSGKIGINEGMLTENVVAQQFAGNGHKLYYFSRNDPDTNRNRIEIDFLLAHAYTNAAGRIRISPVEVKSGKHYTTTSLDKFKTRYGARIGTEYVLHPKQLERAGDRVSLPLYMSGLL</sequence>
<name>A0A4Q5A4R8_9BIFI</name>
<accession>A0A4Q5A4R8</accession>
<dbReference type="PANTHER" id="PTHR33295">
    <property type="entry name" value="ATPASE"/>
    <property type="match status" value="1"/>
</dbReference>
<evidence type="ECO:0000313" key="3">
    <source>
        <dbReference type="EMBL" id="RYQ12638.1"/>
    </source>
</evidence>
<protein>
    <submittedName>
        <fullName evidence="3">ATPase</fullName>
    </submittedName>
</protein>
<dbReference type="RefSeq" id="WP_129896591.1">
    <property type="nucleotide sequence ID" value="NZ_RYUH01000001.1"/>
</dbReference>